<name>A0A1B7ND06_9AGAM</name>
<dbReference type="Proteomes" id="UP000092154">
    <property type="component" value="Unassembled WGS sequence"/>
</dbReference>
<reference evidence="1 2" key="1">
    <citation type="submission" date="2016-06" db="EMBL/GenBank/DDBJ databases">
        <title>Comparative genomics of the ectomycorrhizal sister species Rhizopogon vinicolor and Rhizopogon vesiculosus (Basidiomycota: Boletales) reveals a divergence of the mating type B locus.</title>
        <authorList>
            <consortium name="DOE Joint Genome Institute"/>
            <person name="Mujic A.B."/>
            <person name="Kuo A."/>
            <person name="Tritt A."/>
            <person name="Lipzen A."/>
            <person name="Chen C."/>
            <person name="Johnson J."/>
            <person name="Sharma A."/>
            <person name="Barry K."/>
            <person name="Grigoriev I.V."/>
            <person name="Spatafora J.W."/>
        </authorList>
    </citation>
    <scope>NUCLEOTIDE SEQUENCE [LARGE SCALE GENOMIC DNA]</scope>
    <source>
        <strain evidence="1 2">AM-OR11-026</strain>
    </source>
</reference>
<dbReference type="InParanoid" id="A0A1B7ND06"/>
<evidence type="ECO:0000313" key="2">
    <source>
        <dbReference type="Proteomes" id="UP000092154"/>
    </source>
</evidence>
<sequence length="311" mass="33725">MVGDFGHPLLAAFFRECSRGYDKASRTGHRLRIVWLVLYFLSSNPRSILDTSVSQGDDQGHLVKSLCDLSETLLIGVVNGLNPQNRYASVDNVVNEEGTAILFGHGLSRETMVYNSRTAPGTPLTTAFCQAVASLEAIGREMSMGHYFTEICLTGYIGTGDGSLGWGRSGARLPVSSVESESSFKLVSFLPVDDRMRRCVNMLNIKSSSASPPVDRINIICPVLSQQQNCSPAKDDSNLNRQRITVVVRMRSRFMMVKIQYRTLAAYNCSGSAGGYWYGSTTLDELAAGGGLCASSASESGFELVSQANEV</sequence>
<protein>
    <submittedName>
        <fullName evidence="1">Uncharacterized protein</fullName>
    </submittedName>
</protein>
<evidence type="ECO:0000313" key="1">
    <source>
        <dbReference type="EMBL" id="OAX42743.1"/>
    </source>
</evidence>
<keyword evidence="2" id="KW-1185">Reference proteome</keyword>
<dbReference type="AlphaFoldDB" id="A0A1B7ND06"/>
<accession>A0A1B7ND06</accession>
<dbReference type="EMBL" id="KV448150">
    <property type="protein sequence ID" value="OAX42743.1"/>
    <property type="molecule type" value="Genomic_DNA"/>
</dbReference>
<gene>
    <name evidence="1" type="ORF">K503DRAFT_779689</name>
</gene>
<proteinExistence type="predicted"/>
<organism evidence="1 2">
    <name type="scientific">Rhizopogon vinicolor AM-OR11-026</name>
    <dbReference type="NCBI Taxonomy" id="1314800"/>
    <lineage>
        <taxon>Eukaryota</taxon>
        <taxon>Fungi</taxon>
        <taxon>Dikarya</taxon>
        <taxon>Basidiomycota</taxon>
        <taxon>Agaricomycotina</taxon>
        <taxon>Agaricomycetes</taxon>
        <taxon>Agaricomycetidae</taxon>
        <taxon>Boletales</taxon>
        <taxon>Suillineae</taxon>
        <taxon>Rhizopogonaceae</taxon>
        <taxon>Rhizopogon</taxon>
    </lineage>
</organism>